<dbReference type="InterPro" id="IPR024932">
    <property type="entry name" value="ApbE"/>
</dbReference>
<dbReference type="Gene3D" id="3.10.520.10">
    <property type="entry name" value="ApbE-like domains"/>
    <property type="match status" value="1"/>
</dbReference>
<protein>
    <recommendedName>
        <fullName evidence="2 10">FAD:protein FMN transferase</fullName>
        <ecNumber evidence="1 10">2.7.1.180</ecNumber>
    </recommendedName>
    <alternativeName>
        <fullName evidence="8 10">Flavin transferase</fullName>
    </alternativeName>
</protein>
<dbReference type="PANTHER" id="PTHR30040:SF2">
    <property type="entry name" value="FAD:PROTEIN FMN TRANSFERASE"/>
    <property type="match status" value="1"/>
</dbReference>
<keyword evidence="6 10" id="KW-0274">FAD</keyword>
<keyword evidence="5 10" id="KW-0479">Metal-binding</keyword>
<keyword evidence="4 10" id="KW-0808">Transferase</keyword>
<evidence type="ECO:0000256" key="10">
    <source>
        <dbReference type="PIRNR" id="PIRNR006268"/>
    </source>
</evidence>
<comment type="similarity">
    <text evidence="10">Belongs to the ApbE family.</text>
</comment>
<dbReference type="GO" id="GO:0046872">
    <property type="term" value="F:metal ion binding"/>
    <property type="evidence" value="ECO:0007669"/>
    <property type="project" value="UniProtKB-UniRule"/>
</dbReference>
<dbReference type="PANTHER" id="PTHR30040">
    <property type="entry name" value="THIAMINE BIOSYNTHESIS LIPOPROTEIN APBE"/>
    <property type="match status" value="1"/>
</dbReference>
<dbReference type="RefSeq" id="WP_114070141.1">
    <property type="nucleotide sequence ID" value="NZ_CP030850.1"/>
</dbReference>
<evidence type="ECO:0000256" key="11">
    <source>
        <dbReference type="PIRSR" id="PIRSR006268-2"/>
    </source>
</evidence>
<dbReference type="PIRSF" id="PIRSF006268">
    <property type="entry name" value="ApbE"/>
    <property type="match status" value="1"/>
</dbReference>
<evidence type="ECO:0000256" key="1">
    <source>
        <dbReference type="ARBA" id="ARBA00011955"/>
    </source>
</evidence>
<gene>
    <name evidence="12" type="ORF">DR864_03975</name>
</gene>
<keyword evidence="7 10" id="KW-0460">Magnesium</keyword>
<evidence type="ECO:0000256" key="4">
    <source>
        <dbReference type="ARBA" id="ARBA00022679"/>
    </source>
</evidence>
<evidence type="ECO:0000256" key="6">
    <source>
        <dbReference type="ARBA" id="ARBA00022827"/>
    </source>
</evidence>
<feature type="binding site" evidence="11">
    <location>
        <position position="301"/>
    </location>
    <ligand>
        <name>Mg(2+)</name>
        <dbReference type="ChEBI" id="CHEBI:18420"/>
    </ligand>
</feature>
<name>A0A344TRX6_9BACT</name>
<evidence type="ECO:0000313" key="12">
    <source>
        <dbReference type="EMBL" id="AXE21397.1"/>
    </source>
</evidence>
<feature type="binding site" evidence="11">
    <location>
        <position position="297"/>
    </location>
    <ligand>
        <name>Mg(2+)</name>
        <dbReference type="ChEBI" id="CHEBI:18420"/>
    </ligand>
</feature>
<dbReference type="EC" id="2.7.1.180" evidence="1 10"/>
<reference evidence="12 13" key="1">
    <citation type="submission" date="2018-07" db="EMBL/GenBank/DDBJ databases">
        <title>Genome sequencing of Runella.</title>
        <authorList>
            <person name="Baek M.-G."/>
            <person name="Yi H."/>
        </authorList>
    </citation>
    <scope>NUCLEOTIDE SEQUENCE [LARGE SCALE GENOMIC DNA]</scope>
    <source>
        <strain evidence="12 13">HYN0085</strain>
    </source>
</reference>
<evidence type="ECO:0000256" key="2">
    <source>
        <dbReference type="ARBA" id="ARBA00016337"/>
    </source>
</evidence>
<dbReference type="EMBL" id="CP030850">
    <property type="protein sequence ID" value="AXE21397.1"/>
    <property type="molecule type" value="Genomic_DNA"/>
</dbReference>
<feature type="binding site" evidence="11">
    <location>
        <position position="185"/>
    </location>
    <ligand>
        <name>Mg(2+)</name>
        <dbReference type="ChEBI" id="CHEBI:18420"/>
    </ligand>
</feature>
<proteinExistence type="inferred from homology"/>
<dbReference type="SUPFAM" id="SSF143631">
    <property type="entry name" value="ApbE-like"/>
    <property type="match status" value="1"/>
</dbReference>
<accession>A0A344TRX6</accession>
<dbReference type="AlphaFoldDB" id="A0A344TRX6"/>
<sequence length="338" mass="37475">MMIYKFKVHYTRVILQYIFFFCILSLCTTLSGHAQNRYSYAWNAMGSEFNLVFYAPHDSIAKVASDSVFKRIEYLNSILSDYLDGSETNRLSATAGSGEAFFAGQILFDILQQSVHYSKQTKGTFDVSVGPIVQLWRRALRRNYFPDSAQIQEAKQTVGYKKIRLNAKNSTVILTQKGMRLDFGGIGKGYAADDAIRILRYFGISAAFLDAGGDLTLGDAPPQKKGWEIEVSSGGKDSTAKRVLTLKNCGVATSGNTYRFMEHKGIKYSHIVDPRTGVGLTTHTRTTVIAHNGTAADALATAFSVLGIKEGKKVAKKLKSVRIWLLEQNGLEWKTANF</sequence>
<dbReference type="OrthoDB" id="9778595at2"/>
<evidence type="ECO:0000256" key="3">
    <source>
        <dbReference type="ARBA" id="ARBA00022630"/>
    </source>
</evidence>
<dbReference type="InterPro" id="IPR003374">
    <property type="entry name" value="ApbE-like_sf"/>
</dbReference>
<dbReference type="Proteomes" id="UP000251993">
    <property type="component" value="Chromosome"/>
</dbReference>
<evidence type="ECO:0000256" key="8">
    <source>
        <dbReference type="ARBA" id="ARBA00031306"/>
    </source>
</evidence>
<comment type="catalytic activity">
    <reaction evidence="9 10">
        <text>L-threonyl-[protein] + FAD = FMN-L-threonyl-[protein] + AMP + H(+)</text>
        <dbReference type="Rhea" id="RHEA:36847"/>
        <dbReference type="Rhea" id="RHEA-COMP:11060"/>
        <dbReference type="Rhea" id="RHEA-COMP:11061"/>
        <dbReference type="ChEBI" id="CHEBI:15378"/>
        <dbReference type="ChEBI" id="CHEBI:30013"/>
        <dbReference type="ChEBI" id="CHEBI:57692"/>
        <dbReference type="ChEBI" id="CHEBI:74257"/>
        <dbReference type="ChEBI" id="CHEBI:456215"/>
        <dbReference type="EC" id="2.7.1.180"/>
    </reaction>
</comment>
<organism evidence="12 13">
    <name type="scientific">Runella rosea</name>
    <dbReference type="NCBI Taxonomy" id="2259595"/>
    <lineage>
        <taxon>Bacteria</taxon>
        <taxon>Pseudomonadati</taxon>
        <taxon>Bacteroidota</taxon>
        <taxon>Cytophagia</taxon>
        <taxon>Cytophagales</taxon>
        <taxon>Spirosomataceae</taxon>
        <taxon>Runella</taxon>
    </lineage>
</organism>
<comment type="cofactor">
    <cofactor evidence="11">
        <name>Mg(2+)</name>
        <dbReference type="ChEBI" id="CHEBI:18420"/>
    </cofactor>
    <cofactor evidence="11">
        <name>Mn(2+)</name>
        <dbReference type="ChEBI" id="CHEBI:29035"/>
    </cofactor>
    <text evidence="11">Magnesium. Can also use manganese.</text>
</comment>
<dbReference type="KEGG" id="run:DR864_03975"/>
<evidence type="ECO:0000256" key="7">
    <source>
        <dbReference type="ARBA" id="ARBA00022842"/>
    </source>
</evidence>
<evidence type="ECO:0000256" key="9">
    <source>
        <dbReference type="ARBA" id="ARBA00048540"/>
    </source>
</evidence>
<evidence type="ECO:0000256" key="5">
    <source>
        <dbReference type="ARBA" id="ARBA00022723"/>
    </source>
</evidence>
<dbReference type="Pfam" id="PF02424">
    <property type="entry name" value="ApbE"/>
    <property type="match status" value="1"/>
</dbReference>
<keyword evidence="13" id="KW-1185">Reference proteome</keyword>
<evidence type="ECO:0000313" key="13">
    <source>
        <dbReference type="Proteomes" id="UP000251993"/>
    </source>
</evidence>
<keyword evidence="3 10" id="KW-0285">Flavoprotein</keyword>
<dbReference type="GO" id="GO:0016740">
    <property type="term" value="F:transferase activity"/>
    <property type="evidence" value="ECO:0007669"/>
    <property type="project" value="UniProtKB-UniRule"/>
</dbReference>